<dbReference type="RefSeq" id="WP_345098990.1">
    <property type="nucleotide sequence ID" value="NZ_BAABGS010000020.1"/>
</dbReference>
<keyword evidence="2" id="KW-0547">Nucleotide-binding</keyword>
<protein>
    <recommendedName>
        <fullName evidence="5">Thiamine diphosphokinase</fullName>
        <ecNumber evidence="5">2.7.6.2</ecNumber>
    </recommendedName>
</protein>
<keyword evidence="4" id="KW-0067">ATP-binding</keyword>
<dbReference type="SUPFAM" id="SSF63862">
    <property type="entry name" value="Thiamin pyrophosphokinase, substrate-binding domain"/>
    <property type="match status" value="1"/>
</dbReference>
<proteinExistence type="predicted"/>
<organism evidence="7 8">
    <name type="scientific">Chelativorans composti</name>
    <dbReference type="NCBI Taxonomy" id="768533"/>
    <lineage>
        <taxon>Bacteria</taxon>
        <taxon>Pseudomonadati</taxon>
        <taxon>Pseudomonadota</taxon>
        <taxon>Alphaproteobacteria</taxon>
        <taxon>Hyphomicrobiales</taxon>
        <taxon>Phyllobacteriaceae</taxon>
        <taxon>Chelativorans</taxon>
    </lineage>
</organism>
<accession>A0ABW5DET5</accession>
<dbReference type="InterPro" id="IPR036371">
    <property type="entry name" value="TPK_B1-bd_sf"/>
</dbReference>
<dbReference type="SUPFAM" id="SSF63999">
    <property type="entry name" value="Thiamin pyrophosphokinase, catalytic domain"/>
    <property type="match status" value="1"/>
</dbReference>
<dbReference type="GO" id="GO:0004788">
    <property type="term" value="F:thiamine diphosphokinase activity"/>
    <property type="evidence" value="ECO:0007669"/>
    <property type="project" value="UniProtKB-EC"/>
</dbReference>
<dbReference type="InterPro" id="IPR007371">
    <property type="entry name" value="TPK_catalytic"/>
</dbReference>
<keyword evidence="3" id="KW-0418">Kinase</keyword>
<dbReference type="CDD" id="cd07995">
    <property type="entry name" value="TPK"/>
    <property type="match status" value="1"/>
</dbReference>
<dbReference type="Pfam" id="PF04265">
    <property type="entry name" value="TPK_B1_binding"/>
    <property type="match status" value="1"/>
</dbReference>
<evidence type="ECO:0000256" key="1">
    <source>
        <dbReference type="ARBA" id="ARBA00022679"/>
    </source>
</evidence>
<sequence>MSRFAILLGGAVTRTPELEAEIAGARVIAADSGMRHAAALGVTPELWLGDFDSVTEDLLETYRDIPRQVFPREKDKTDGEIAIHAAIERGATSLVLVGAFGGPRHDQVMLHFSQAIRYAEQGLGVVLTSGREVGRPLRCGEVHSFDYPDGTLFSVLPFSGLSGLTIEGARWPLRSVEVPFGSSLTISNEVQGELKISVKQGRALLLVTLDPANHEV</sequence>
<keyword evidence="1 7" id="KW-0808">Transferase</keyword>
<feature type="domain" description="Thiamin pyrophosphokinase thiamin-binding" evidence="6">
    <location>
        <begin position="140"/>
        <end position="204"/>
    </location>
</feature>
<evidence type="ECO:0000313" key="8">
    <source>
        <dbReference type="Proteomes" id="UP001597373"/>
    </source>
</evidence>
<comment type="caution">
    <text evidence="7">The sequence shown here is derived from an EMBL/GenBank/DDBJ whole genome shotgun (WGS) entry which is preliminary data.</text>
</comment>
<dbReference type="EMBL" id="JBHUIR010000021">
    <property type="protein sequence ID" value="MFD2259598.1"/>
    <property type="molecule type" value="Genomic_DNA"/>
</dbReference>
<dbReference type="Gene3D" id="3.40.50.10240">
    <property type="entry name" value="Thiamin pyrophosphokinase, catalytic domain"/>
    <property type="match status" value="1"/>
</dbReference>
<dbReference type="Proteomes" id="UP001597373">
    <property type="component" value="Unassembled WGS sequence"/>
</dbReference>
<dbReference type="NCBIfam" id="TIGR01378">
    <property type="entry name" value="thi_PPkinase"/>
    <property type="match status" value="1"/>
</dbReference>
<name>A0ABW5DET5_9HYPH</name>
<reference evidence="8" key="1">
    <citation type="journal article" date="2019" name="Int. J. Syst. Evol. Microbiol.">
        <title>The Global Catalogue of Microorganisms (GCM) 10K type strain sequencing project: providing services to taxonomists for standard genome sequencing and annotation.</title>
        <authorList>
            <consortium name="The Broad Institute Genomics Platform"/>
            <consortium name="The Broad Institute Genome Sequencing Center for Infectious Disease"/>
            <person name="Wu L."/>
            <person name="Ma J."/>
        </authorList>
    </citation>
    <scope>NUCLEOTIDE SEQUENCE [LARGE SCALE GENOMIC DNA]</scope>
    <source>
        <strain evidence="8">KCTC 23707</strain>
    </source>
</reference>
<evidence type="ECO:0000256" key="4">
    <source>
        <dbReference type="ARBA" id="ARBA00022840"/>
    </source>
</evidence>
<dbReference type="PANTHER" id="PTHR41299">
    <property type="entry name" value="THIAMINE PYROPHOSPHOKINASE"/>
    <property type="match status" value="1"/>
</dbReference>
<gene>
    <name evidence="7" type="ORF">ACFSMZ_07440</name>
</gene>
<evidence type="ECO:0000259" key="6">
    <source>
        <dbReference type="SMART" id="SM00983"/>
    </source>
</evidence>
<keyword evidence="8" id="KW-1185">Reference proteome</keyword>
<evidence type="ECO:0000313" key="7">
    <source>
        <dbReference type="EMBL" id="MFD2259598.1"/>
    </source>
</evidence>
<evidence type="ECO:0000256" key="2">
    <source>
        <dbReference type="ARBA" id="ARBA00022741"/>
    </source>
</evidence>
<evidence type="ECO:0000256" key="3">
    <source>
        <dbReference type="ARBA" id="ARBA00022777"/>
    </source>
</evidence>
<dbReference type="InterPro" id="IPR053149">
    <property type="entry name" value="TPK"/>
</dbReference>
<evidence type="ECO:0000256" key="5">
    <source>
        <dbReference type="NCBIfam" id="TIGR01378"/>
    </source>
</evidence>
<dbReference type="PANTHER" id="PTHR41299:SF1">
    <property type="entry name" value="THIAMINE PYROPHOSPHOKINASE"/>
    <property type="match status" value="1"/>
</dbReference>
<dbReference type="InterPro" id="IPR006282">
    <property type="entry name" value="Thi_PPkinase"/>
</dbReference>
<dbReference type="InterPro" id="IPR036759">
    <property type="entry name" value="TPK_catalytic_sf"/>
</dbReference>
<dbReference type="SMART" id="SM00983">
    <property type="entry name" value="TPK_B1_binding"/>
    <property type="match status" value="1"/>
</dbReference>
<dbReference type="Pfam" id="PF04263">
    <property type="entry name" value="TPK_catalytic"/>
    <property type="match status" value="1"/>
</dbReference>
<dbReference type="InterPro" id="IPR007373">
    <property type="entry name" value="Thiamin_PyroPKinase_B1-bd"/>
</dbReference>
<dbReference type="EC" id="2.7.6.2" evidence="5"/>